<dbReference type="InterPro" id="IPR001492">
    <property type="entry name" value="Flagellin"/>
</dbReference>
<dbReference type="PANTHER" id="PTHR42792:SF1">
    <property type="entry name" value="FLAGELLAR HOOK-ASSOCIATED PROTEIN 3"/>
    <property type="match status" value="1"/>
</dbReference>
<evidence type="ECO:0000256" key="5">
    <source>
        <dbReference type="ARBA" id="ARBA00023143"/>
    </source>
</evidence>
<keyword evidence="7" id="KW-0969">Cilium</keyword>
<evidence type="ECO:0000313" key="8">
    <source>
        <dbReference type="Proteomes" id="UP000294823"/>
    </source>
</evidence>
<accession>A0ABY2D6B4</accession>
<gene>
    <name evidence="7" type="primary">flgL</name>
    <name evidence="7" type="ORF">E0702_10980</name>
</gene>
<dbReference type="SUPFAM" id="SSF64518">
    <property type="entry name" value="Phase 1 flagellin"/>
    <property type="match status" value="1"/>
</dbReference>
<evidence type="ECO:0000256" key="4">
    <source>
        <dbReference type="ARBA" id="ARBA00022525"/>
    </source>
</evidence>
<organism evidence="7 8">
    <name type="scientific">Halomonas marinisediminis</name>
    <dbReference type="NCBI Taxonomy" id="2546095"/>
    <lineage>
        <taxon>Bacteria</taxon>
        <taxon>Pseudomonadati</taxon>
        <taxon>Pseudomonadota</taxon>
        <taxon>Gammaproteobacteria</taxon>
        <taxon>Oceanospirillales</taxon>
        <taxon>Halomonadaceae</taxon>
        <taxon>Halomonas</taxon>
    </lineage>
</organism>
<dbReference type="NCBIfam" id="TIGR02550">
    <property type="entry name" value="flagell_flgL"/>
    <property type="match status" value="1"/>
</dbReference>
<dbReference type="Proteomes" id="UP000294823">
    <property type="component" value="Unassembled WGS sequence"/>
</dbReference>
<feature type="domain" description="Flagellin N-terminal" evidence="6">
    <location>
        <begin position="4"/>
        <end position="139"/>
    </location>
</feature>
<proteinExistence type="inferred from homology"/>
<evidence type="ECO:0000256" key="1">
    <source>
        <dbReference type="ARBA" id="ARBA00004365"/>
    </source>
</evidence>
<keyword evidence="7" id="KW-0966">Cell projection</keyword>
<comment type="similarity">
    <text evidence="3">Belongs to the bacterial flagellin family.</text>
</comment>
<dbReference type="Pfam" id="PF00669">
    <property type="entry name" value="Flagellin_N"/>
    <property type="match status" value="1"/>
</dbReference>
<name>A0ABY2D6B4_9GAMM</name>
<keyword evidence="5" id="KW-0975">Bacterial flagellum</keyword>
<dbReference type="InterPro" id="IPR001029">
    <property type="entry name" value="Flagellin_N"/>
</dbReference>
<dbReference type="Gene3D" id="1.20.1330.10">
    <property type="entry name" value="f41 fragment of flagellin, N-terminal domain"/>
    <property type="match status" value="1"/>
</dbReference>
<comment type="caution">
    <text evidence="7">The sequence shown here is derived from an EMBL/GenBank/DDBJ whole genome shotgun (WGS) entry which is preliminary data.</text>
</comment>
<dbReference type="EMBL" id="SLTR01000014">
    <property type="protein sequence ID" value="TDB01989.1"/>
    <property type="molecule type" value="Genomic_DNA"/>
</dbReference>
<evidence type="ECO:0000313" key="7">
    <source>
        <dbReference type="EMBL" id="TDB01989.1"/>
    </source>
</evidence>
<sequence>MRVSSVAMFEQNVANLNRQQSEFLKVGDQFATGRRVVRPSDDPQAASRAVGVSQSMAVNEQFSDARISVRNSLGQTEGALESMTNAMVRARTLAVQAASDTLSPADRASLTSELNGILETMLGQANATDGNGSYLFGGYRDDAPPFVRDAAGTIVYQGDERVREQRVDSSRHMQIGEAGDALFGQLFDTMQGFITAMEAPRDTPAERDAARGAIDATLRDLDTSLDTLLTRRASVGARLNELDSLDTIGGNRTLNYERTMSDLVDLDYVEAAAEYSLRQVGLQAAQRSFVDIQKMSLFNHM</sequence>
<dbReference type="PANTHER" id="PTHR42792">
    <property type="entry name" value="FLAGELLIN"/>
    <property type="match status" value="1"/>
</dbReference>
<keyword evidence="7" id="KW-0282">Flagellum</keyword>
<keyword evidence="4" id="KW-0964">Secreted</keyword>
<evidence type="ECO:0000259" key="6">
    <source>
        <dbReference type="Pfam" id="PF00669"/>
    </source>
</evidence>
<evidence type="ECO:0000256" key="2">
    <source>
        <dbReference type="ARBA" id="ARBA00004613"/>
    </source>
</evidence>
<comment type="subcellular location">
    <subcellularLocation>
        <location evidence="1">Bacterial flagellum</location>
    </subcellularLocation>
    <subcellularLocation>
        <location evidence="2">Secreted</location>
    </subcellularLocation>
</comment>
<dbReference type="InterPro" id="IPR013384">
    <property type="entry name" value="Flagell_FlgL"/>
</dbReference>
<keyword evidence="8" id="KW-1185">Reference proteome</keyword>
<evidence type="ECO:0000256" key="3">
    <source>
        <dbReference type="ARBA" id="ARBA00005709"/>
    </source>
</evidence>
<protein>
    <submittedName>
        <fullName evidence="7">Flagellar hook-associated protein 3</fullName>
    </submittedName>
</protein>
<reference evidence="7 8" key="1">
    <citation type="submission" date="2019-03" db="EMBL/GenBank/DDBJ databases">
        <title>Halomonas marinisediminis sp. nov., a moderately halophilic bacterium isolated from the Bohai Gulf.</title>
        <authorList>
            <person name="Ji X."/>
        </authorList>
    </citation>
    <scope>NUCLEOTIDE SEQUENCE [LARGE SCALE GENOMIC DNA]</scope>
    <source>
        <strain evidence="7 8">204</strain>
    </source>
</reference>